<comment type="similarity">
    <text evidence="1">Belongs to the FAM83 family.</text>
</comment>
<feature type="domain" description="Scaffolding anchor of CK1" evidence="3">
    <location>
        <begin position="16"/>
        <end position="290"/>
    </location>
</feature>
<dbReference type="Gene3D" id="3.30.870.10">
    <property type="entry name" value="Endonuclease Chain A"/>
    <property type="match status" value="1"/>
</dbReference>
<dbReference type="SUPFAM" id="SSF56024">
    <property type="entry name" value="Phospholipase D/nuclease"/>
    <property type="match status" value="1"/>
</dbReference>
<proteinExistence type="inferred from homology"/>
<feature type="compositionally biased region" description="Basic and acidic residues" evidence="2">
    <location>
        <begin position="83"/>
        <end position="93"/>
    </location>
</feature>
<evidence type="ECO:0000256" key="1">
    <source>
        <dbReference type="ARBA" id="ARBA00006937"/>
    </source>
</evidence>
<dbReference type="InterPro" id="IPR050944">
    <property type="entry name" value="FAM83"/>
</dbReference>
<dbReference type="PANTHER" id="PTHR16181">
    <property type="entry name" value="PROTEIN FAM83A-RELATED"/>
    <property type="match status" value="1"/>
</dbReference>
<dbReference type="AlphaFoldDB" id="A0AAN8QKC8"/>
<feature type="region of interest" description="Disordered" evidence="2">
    <location>
        <begin position="73"/>
        <end position="104"/>
    </location>
</feature>
<evidence type="ECO:0000259" key="3">
    <source>
        <dbReference type="Pfam" id="PF07894"/>
    </source>
</evidence>
<protein>
    <recommendedName>
        <fullName evidence="3">Scaffolding anchor of CK1 domain-containing protein</fullName>
    </recommendedName>
</protein>
<dbReference type="PANTHER" id="PTHR16181:SF17">
    <property type="entry name" value="FAMILY WITH SEQUENCE SIMILARITY 83 MEMBER FB"/>
    <property type="match status" value="1"/>
</dbReference>
<dbReference type="Pfam" id="PF07894">
    <property type="entry name" value="SACK1"/>
    <property type="match status" value="1"/>
</dbReference>
<feature type="region of interest" description="Disordered" evidence="2">
    <location>
        <begin position="433"/>
        <end position="458"/>
    </location>
</feature>
<feature type="compositionally biased region" description="Basic residues" evidence="2">
    <location>
        <begin position="471"/>
        <end position="480"/>
    </location>
</feature>
<dbReference type="Proteomes" id="UP001356427">
    <property type="component" value="Unassembled WGS sequence"/>
</dbReference>
<keyword evidence="5" id="KW-1185">Reference proteome</keyword>
<dbReference type="GO" id="GO:0007165">
    <property type="term" value="P:signal transduction"/>
    <property type="evidence" value="ECO:0007669"/>
    <property type="project" value="TreeGrafter"/>
</dbReference>
<dbReference type="InterPro" id="IPR012461">
    <property type="entry name" value="SACK1"/>
</dbReference>
<feature type="region of interest" description="Disordered" evidence="2">
    <location>
        <begin position="470"/>
        <end position="512"/>
    </location>
</feature>
<dbReference type="EMBL" id="JAGTTL010000027">
    <property type="protein sequence ID" value="KAK6300753.1"/>
    <property type="molecule type" value="Genomic_DNA"/>
</dbReference>
<accession>A0AAN8QKC8</accession>
<comment type="caution">
    <text evidence="4">The sequence shown here is derived from an EMBL/GenBank/DDBJ whole genome shotgun (WGS) entry which is preliminary data.</text>
</comment>
<sequence length="512" mass="56780">MAESQLTCMEDGHIKEKVPESKPEFYYSEEQRAAVEQLLKNGDGAFKMRLKEDKVKDFLSARDIKTIRSTFKEYDTEDEEKCEESKAKPDDSKAGSGPHSTYWPQMSDTEVPPLDLGWPKGGFFKGVTRVAVHTHPPKENGPHIKEVIRRLIQEATKVLAIVMDLLTDIQILQDLLDAALRRSVAIYILLDASGVPHFLDMCCRLQVGAQHLRNIRTRTIQGPGLGLSFGRLPGSLCSKYMLVDGDKVMFGSYSFSWSSSRMDRNMITVMTGQVVDFFDRDFCELYAVSEKLDLYKEFSLSPPNMAVPARLKVEPVKPQLPAATSRFQVSLGNSRRGDLQVPAHKYHNPKYSLVYGNSIPGLTGSLQDLPGREKTAITEGPEGLMQVSSEWLDNLTPLPSEGGKVGTTKNNGILEKKSRPSLKKLFKVKLTANQSAVTGGDSPATSPIPSPTSLGANSMEEMDNLEVMVKQPKKSKKSKMGLKSVSLQTVSTQDNESVKSRRRSTKNKCSQS</sequence>
<evidence type="ECO:0000313" key="4">
    <source>
        <dbReference type="EMBL" id="KAK6300753.1"/>
    </source>
</evidence>
<dbReference type="GO" id="GO:0019901">
    <property type="term" value="F:protein kinase binding"/>
    <property type="evidence" value="ECO:0007669"/>
    <property type="project" value="TreeGrafter"/>
</dbReference>
<feature type="region of interest" description="Disordered" evidence="2">
    <location>
        <begin position="397"/>
        <end position="418"/>
    </location>
</feature>
<gene>
    <name evidence="4" type="ORF">J4Q44_G00288510</name>
</gene>
<organism evidence="4 5">
    <name type="scientific">Coregonus suidteri</name>
    <dbReference type="NCBI Taxonomy" id="861788"/>
    <lineage>
        <taxon>Eukaryota</taxon>
        <taxon>Metazoa</taxon>
        <taxon>Chordata</taxon>
        <taxon>Craniata</taxon>
        <taxon>Vertebrata</taxon>
        <taxon>Euteleostomi</taxon>
        <taxon>Actinopterygii</taxon>
        <taxon>Neopterygii</taxon>
        <taxon>Teleostei</taxon>
        <taxon>Protacanthopterygii</taxon>
        <taxon>Salmoniformes</taxon>
        <taxon>Salmonidae</taxon>
        <taxon>Coregoninae</taxon>
        <taxon>Coregonus</taxon>
    </lineage>
</organism>
<evidence type="ECO:0000256" key="2">
    <source>
        <dbReference type="SAM" id="MobiDB-lite"/>
    </source>
</evidence>
<feature type="compositionally biased region" description="Low complexity" evidence="2">
    <location>
        <begin position="442"/>
        <end position="453"/>
    </location>
</feature>
<reference evidence="4 5" key="1">
    <citation type="submission" date="2021-04" db="EMBL/GenBank/DDBJ databases">
        <authorList>
            <person name="De Guttry C."/>
            <person name="Zahm M."/>
            <person name="Klopp C."/>
            <person name="Cabau C."/>
            <person name="Louis A."/>
            <person name="Berthelot C."/>
            <person name="Parey E."/>
            <person name="Roest Crollius H."/>
            <person name="Montfort J."/>
            <person name="Robinson-Rechavi M."/>
            <person name="Bucao C."/>
            <person name="Bouchez O."/>
            <person name="Gislard M."/>
            <person name="Lluch J."/>
            <person name="Milhes M."/>
            <person name="Lampietro C."/>
            <person name="Lopez Roques C."/>
            <person name="Donnadieu C."/>
            <person name="Braasch I."/>
            <person name="Desvignes T."/>
            <person name="Postlethwait J."/>
            <person name="Bobe J."/>
            <person name="Wedekind C."/>
            <person name="Guiguen Y."/>
        </authorList>
    </citation>
    <scope>NUCLEOTIDE SEQUENCE [LARGE SCALE GENOMIC DNA]</scope>
    <source>
        <strain evidence="4">Cs_M1</strain>
        <tissue evidence="4">Blood</tissue>
    </source>
</reference>
<name>A0AAN8QKC8_9TELE</name>
<evidence type="ECO:0000313" key="5">
    <source>
        <dbReference type="Proteomes" id="UP001356427"/>
    </source>
</evidence>